<keyword evidence="4" id="KW-1185">Reference proteome</keyword>
<keyword evidence="2" id="KW-0812">Transmembrane</keyword>
<feature type="region of interest" description="Disordered" evidence="1">
    <location>
        <begin position="320"/>
        <end position="346"/>
    </location>
</feature>
<proteinExistence type="predicted"/>
<sequence length="605" mass="65374">MGREIPAPPGYTAWGPFVRDDYKILRTTQADIIVAGIVFGLANVFGLSAAFIAVRQTRISRRPWRSAYIWMIWLELITSVVLSIICLLFLLKKIRPSFYIYMGICKYGKALIQLLPQIIVNRIRVILMDRKRARRLSIGTAVVITLINISVFIIWVPARLQISERWIRINTVWDRTEKVLFLLLDGYLNWYFIRTVQRELIRNGLSKYNRLVRFNKRIIVVSLLCDVLIIGAMSIPNGFVYAIFHPLAYLIKLNIEMSMAHLIRAIALANPNTNSNRTLSAASKSSPEENPFNTDIFAEVAMPRRTLFLGLFSNDNHDFSHQTEAGNLQRDSAHSTATPESGAETLELQSIKKSDSGTGDELILIPGLLALVAASDTELPSIPPPPAYPPVAPSSLPEASDNMHASSSSKCTFTTTLTLTLTKTIPVIPVTRSHTASETGIPEPSSYSSIPLPPPQSPQSSLLLSYMPPSAKSKESPAPTTPIPSVTTAIPVEETSAASSASAESSRSSASATPSSKSSAVNSGGSNTHVSHIPVQSASSKPLGGSATTVTTSVFSGTWTATRTGTGTGTGSHVPSSTLPFSDAADVVGVPGVFAGVMGWAVLML</sequence>
<feature type="region of interest" description="Disordered" evidence="1">
    <location>
        <begin position="382"/>
        <end position="408"/>
    </location>
</feature>
<reference evidence="3" key="1">
    <citation type="submission" date="2021-12" db="EMBL/GenBank/DDBJ databases">
        <title>Curvularia clavata genome.</title>
        <authorList>
            <person name="Cao Y."/>
        </authorList>
    </citation>
    <scope>NUCLEOTIDE SEQUENCE</scope>
    <source>
        <strain evidence="3">Yc1106</strain>
    </source>
</reference>
<feature type="compositionally biased region" description="Low complexity" evidence="1">
    <location>
        <begin position="458"/>
        <end position="471"/>
    </location>
</feature>
<dbReference type="PANTHER" id="PTHR35179:SF1">
    <property type="entry name" value="INTEGRAL MEMBRANE PROTEIN"/>
    <property type="match status" value="1"/>
</dbReference>
<evidence type="ECO:0000313" key="3">
    <source>
        <dbReference type="EMBL" id="USP74900.1"/>
    </source>
</evidence>
<dbReference type="PANTHER" id="PTHR35179">
    <property type="entry name" value="PROTEIN CBG02620"/>
    <property type="match status" value="1"/>
</dbReference>
<feature type="compositionally biased region" description="Polar residues" evidence="1">
    <location>
        <begin position="528"/>
        <end position="549"/>
    </location>
</feature>
<feature type="compositionally biased region" description="Low complexity" evidence="1">
    <location>
        <begin position="441"/>
        <end position="450"/>
    </location>
</feature>
<keyword evidence="2" id="KW-1133">Transmembrane helix</keyword>
<organism evidence="3 4">
    <name type="scientific">Curvularia clavata</name>
    <dbReference type="NCBI Taxonomy" id="95742"/>
    <lineage>
        <taxon>Eukaryota</taxon>
        <taxon>Fungi</taxon>
        <taxon>Dikarya</taxon>
        <taxon>Ascomycota</taxon>
        <taxon>Pezizomycotina</taxon>
        <taxon>Dothideomycetes</taxon>
        <taxon>Pleosporomycetidae</taxon>
        <taxon>Pleosporales</taxon>
        <taxon>Pleosporineae</taxon>
        <taxon>Pleosporaceae</taxon>
        <taxon>Curvularia</taxon>
    </lineage>
</organism>
<dbReference type="AlphaFoldDB" id="A0A9Q8Z4B2"/>
<feature type="region of interest" description="Disordered" evidence="1">
    <location>
        <begin position="432"/>
        <end position="549"/>
    </location>
</feature>
<protein>
    <submittedName>
        <fullName evidence="3">Uncharacterized protein</fullName>
    </submittedName>
</protein>
<feature type="transmembrane region" description="Helical" evidence="2">
    <location>
        <begin position="66"/>
        <end position="91"/>
    </location>
</feature>
<feature type="transmembrane region" description="Helical" evidence="2">
    <location>
        <begin position="136"/>
        <end position="158"/>
    </location>
</feature>
<feature type="compositionally biased region" description="Pro residues" evidence="1">
    <location>
        <begin position="382"/>
        <end position="392"/>
    </location>
</feature>
<evidence type="ECO:0000313" key="4">
    <source>
        <dbReference type="Proteomes" id="UP001056012"/>
    </source>
</evidence>
<dbReference type="OrthoDB" id="3205825at2759"/>
<dbReference type="VEuPathDB" id="FungiDB:yc1106_02174"/>
<dbReference type="EMBL" id="CP089275">
    <property type="protein sequence ID" value="USP74900.1"/>
    <property type="molecule type" value="Genomic_DNA"/>
</dbReference>
<feature type="transmembrane region" description="Helical" evidence="2">
    <location>
        <begin position="218"/>
        <end position="244"/>
    </location>
</feature>
<feature type="compositionally biased region" description="Polar residues" evidence="1">
    <location>
        <begin position="322"/>
        <end position="339"/>
    </location>
</feature>
<evidence type="ECO:0000256" key="1">
    <source>
        <dbReference type="SAM" id="MobiDB-lite"/>
    </source>
</evidence>
<accession>A0A9Q8Z4B2</accession>
<evidence type="ECO:0000256" key="2">
    <source>
        <dbReference type="SAM" id="Phobius"/>
    </source>
</evidence>
<feature type="transmembrane region" description="Helical" evidence="2">
    <location>
        <begin position="32"/>
        <end position="54"/>
    </location>
</feature>
<gene>
    <name evidence="3" type="ORF">yc1106_02174</name>
</gene>
<name>A0A9Q8Z4B2_CURCL</name>
<keyword evidence="2" id="KW-0472">Membrane</keyword>
<feature type="compositionally biased region" description="Low complexity" evidence="1">
    <location>
        <begin position="496"/>
        <end position="527"/>
    </location>
</feature>
<feature type="transmembrane region" description="Helical" evidence="2">
    <location>
        <begin position="97"/>
        <end position="115"/>
    </location>
</feature>
<dbReference type="Proteomes" id="UP001056012">
    <property type="component" value="Chromosome 2"/>
</dbReference>